<keyword evidence="3" id="KW-1185">Reference proteome</keyword>
<evidence type="ECO:0000313" key="2">
    <source>
        <dbReference type="EMBL" id="SMF97105.1"/>
    </source>
</evidence>
<keyword evidence="1" id="KW-0472">Membrane</keyword>
<accession>A0A1Y6DBW5</accession>
<feature type="transmembrane region" description="Helical" evidence="1">
    <location>
        <begin position="71"/>
        <end position="91"/>
    </location>
</feature>
<feature type="transmembrane region" description="Helical" evidence="1">
    <location>
        <begin position="136"/>
        <end position="156"/>
    </location>
</feature>
<dbReference type="RefSeq" id="WP_085215925.1">
    <property type="nucleotide sequence ID" value="NZ_FXAM01000001.1"/>
</dbReference>
<gene>
    <name evidence="2" type="ORF">SAMN02949497_4524</name>
</gene>
<feature type="transmembrane region" description="Helical" evidence="1">
    <location>
        <begin position="378"/>
        <end position="399"/>
    </location>
</feature>
<feature type="transmembrane region" description="Helical" evidence="1">
    <location>
        <begin position="20"/>
        <end position="50"/>
    </location>
</feature>
<dbReference type="EMBL" id="FXAM01000001">
    <property type="protein sequence ID" value="SMF97105.1"/>
    <property type="molecule type" value="Genomic_DNA"/>
</dbReference>
<sequence length="402" mass="43587">MDIQTLYALRSPLGLPGHPTVFLVLLVLTWALHMLAVHIMLGSATLSLLGAFRKAPRWRRLSSAMLDTAKVAISIAIVLGVAPLLFVQTLYDPFWYVSNVLSARWAMGFIVILIVAYWSLYLRYFHRDGDGGGNRWALALTLGLLLLAGFIMHALASQMLRPEQWRAWYAPEGHIDPSGSGLHAWSAVRFLYFVVLAVPVTGAWLWGCERYLNQRPGEDRDYTRWLGQLGSRLMSGGGLLALLFYSAWMSSLPSTAQGFAASLWSVLALVATLTLAVCPLLFKAGGGDYRPFAIATAALLAIACGREALRLAILGGAHGYDLATYAVHVDGYGAGLFFLSFAALGGPAVAFSVALSWEAGKAATPYTASPRVARLGTWAVAALGVWIAQYFLFGFLTLLRQG</sequence>
<evidence type="ECO:0000313" key="3">
    <source>
        <dbReference type="Proteomes" id="UP000192923"/>
    </source>
</evidence>
<dbReference type="AlphaFoldDB" id="A0A1Y6DBW5"/>
<feature type="transmembrane region" description="Helical" evidence="1">
    <location>
        <begin position="229"/>
        <end position="249"/>
    </location>
</feature>
<protein>
    <submittedName>
        <fullName evidence="2">Uncharacterized protein</fullName>
    </submittedName>
</protein>
<proteinExistence type="predicted"/>
<feature type="transmembrane region" description="Helical" evidence="1">
    <location>
        <begin position="190"/>
        <end position="208"/>
    </location>
</feature>
<dbReference type="OrthoDB" id="9810382at2"/>
<dbReference type="STRING" id="1760988.SAMN02949497_4524"/>
<feature type="transmembrane region" description="Helical" evidence="1">
    <location>
        <begin position="294"/>
        <end position="314"/>
    </location>
</feature>
<feature type="transmembrane region" description="Helical" evidence="1">
    <location>
        <begin position="103"/>
        <end position="124"/>
    </location>
</feature>
<dbReference type="Proteomes" id="UP000192923">
    <property type="component" value="Unassembled WGS sequence"/>
</dbReference>
<feature type="transmembrane region" description="Helical" evidence="1">
    <location>
        <begin position="261"/>
        <end position="282"/>
    </location>
</feature>
<organism evidence="2 3">
    <name type="scientific">Methylomagnum ishizawai</name>
    <dbReference type="NCBI Taxonomy" id="1760988"/>
    <lineage>
        <taxon>Bacteria</taxon>
        <taxon>Pseudomonadati</taxon>
        <taxon>Pseudomonadota</taxon>
        <taxon>Gammaproteobacteria</taxon>
        <taxon>Methylococcales</taxon>
        <taxon>Methylococcaceae</taxon>
        <taxon>Methylomagnum</taxon>
    </lineage>
</organism>
<feature type="transmembrane region" description="Helical" evidence="1">
    <location>
        <begin position="334"/>
        <end position="357"/>
    </location>
</feature>
<reference evidence="2 3" key="1">
    <citation type="submission" date="2016-12" db="EMBL/GenBank/DDBJ databases">
        <authorList>
            <person name="Song W.-J."/>
            <person name="Kurnit D.M."/>
        </authorList>
    </citation>
    <scope>NUCLEOTIDE SEQUENCE [LARGE SCALE GENOMIC DNA]</scope>
    <source>
        <strain evidence="2 3">175</strain>
    </source>
</reference>
<evidence type="ECO:0000256" key="1">
    <source>
        <dbReference type="SAM" id="Phobius"/>
    </source>
</evidence>
<name>A0A1Y6DBW5_9GAMM</name>
<keyword evidence="1" id="KW-1133">Transmembrane helix</keyword>
<keyword evidence="1" id="KW-0812">Transmembrane</keyword>